<dbReference type="GeneID" id="118403621"/>
<reference evidence="22" key="2">
    <citation type="submission" date="2025-08" db="UniProtKB">
        <authorList>
            <consortium name="RefSeq"/>
        </authorList>
    </citation>
    <scope>IDENTIFICATION</scope>
    <source>
        <strain evidence="22">S238N-H82</strain>
        <tissue evidence="22">Testes</tissue>
    </source>
</reference>
<dbReference type="InterPro" id="IPR046341">
    <property type="entry name" value="SET_dom_sf"/>
</dbReference>
<dbReference type="Gene3D" id="3.30.40.10">
    <property type="entry name" value="Zinc/RING finger domain, C3HC4 (zinc finger)"/>
    <property type="match status" value="1"/>
</dbReference>
<keyword evidence="7" id="KW-0677">Repeat</keyword>
<keyword evidence="14" id="KW-0539">Nucleus</keyword>
<evidence type="ECO:0000256" key="6">
    <source>
        <dbReference type="ARBA" id="ARBA00022723"/>
    </source>
</evidence>
<evidence type="ECO:0000256" key="5">
    <source>
        <dbReference type="ARBA" id="ARBA00022691"/>
    </source>
</evidence>
<dbReference type="Proteomes" id="UP000001554">
    <property type="component" value="Chromosome 16"/>
</dbReference>
<feature type="region of interest" description="Disordered" evidence="17">
    <location>
        <begin position="186"/>
        <end position="266"/>
    </location>
</feature>
<gene>
    <name evidence="22" type="primary">LOC118403621</name>
</gene>
<keyword evidence="5" id="KW-0949">S-adenosyl-L-methionine</keyword>
<keyword evidence="13" id="KW-0804">Transcription</keyword>
<dbReference type="SMART" id="SM00317">
    <property type="entry name" value="SET"/>
    <property type="match status" value="1"/>
</dbReference>
<evidence type="ECO:0000256" key="4">
    <source>
        <dbReference type="ARBA" id="ARBA00022679"/>
    </source>
</evidence>
<dbReference type="FunFam" id="2.170.270.10:FF:000003">
    <property type="entry name" value="Histone-lysine N-methyltransferase"/>
    <property type="match status" value="1"/>
</dbReference>
<feature type="domain" description="SET" evidence="18">
    <location>
        <begin position="687"/>
        <end position="803"/>
    </location>
</feature>
<dbReference type="SMART" id="SM00541">
    <property type="entry name" value="FYRN"/>
    <property type="match status" value="1"/>
</dbReference>
<feature type="domain" description="PHD-type" evidence="20">
    <location>
        <begin position="319"/>
        <end position="427"/>
    </location>
</feature>
<comment type="catalytic activity">
    <reaction evidence="16">
        <text>L-lysyl(4)-[histone H3] + S-adenosyl-L-methionine = N(6)-methyl-L-lysyl(4)-[histone H3] + S-adenosyl-L-homocysteine + H(+)</text>
        <dbReference type="Rhea" id="RHEA:60264"/>
        <dbReference type="Rhea" id="RHEA-COMP:15543"/>
        <dbReference type="Rhea" id="RHEA-COMP:15547"/>
        <dbReference type="ChEBI" id="CHEBI:15378"/>
        <dbReference type="ChEBI" id="CHEBI:29969"/>
        <dbReference type="ChEBI" id="CHEBI:57856"/>
        <dbReference type="ChEBI" id="CHEBI:59789"/>
        <dbReference type="ChEBI" id="CHEBI:61929"/>
        <dbReference type="EC" id="2.1.1.364"/>
    </reaction>
    <physiologicalReaction direction="left-to-right" evidence="16">
        <dbReference type="Rhea" id="RHEA:60265"/>
    </physiologicalReaction>
</comment>
<dbReference type="RefSeq" id="XP_035658288.1">
    <property type="nucleotide sequence ID" value="XM_035802395.1"/>
</dbReference>
<evidence type="ECO:0000259" key="20">
    <source>
        <dbReference type="PROSITE" id="PS51805"/>
    </source>
</evidence>
<dbReference type="GO" id="GO:0032259">
    <property type="term" value="P:methylation"/>
    <property type="evidence" value="ECO:0007669"/>
    <property type="project" value="UniProtKB-KW"/>
</dbReference>
<dbReference type="InterPro" id="IPR001214">
    <property type="entry name" value="SET_dom"/>
</dbReference>
<evidence type="ECO:0000256" key="8">
    <source>
        <dbReference type="ARBA" id="ARBA00022771"/>
    </source>
</evidence>
<keyword evidence="8" id="KW-0863">Zinc-finger</keyword>
<dbReference type="CDD" id="cd15666">
    <property type="entry name" value="ePHD2_KMT2C_like"/>
    <property type="match status" value="1"/>
</dbReference>
<dbReference type="Gene3D" id="3.30.160.360">
    <property type="match status" value="1"/>
</dbReference>
<evidence type="ECO:0000259" key="18">
    <source>
        <dbReference type="PROSITE" id="PS50280"/>
    </source>
</evidence>
<feature type="domain" description="Post-SET" evidence="19">
    <location>
        <begin position="811"/>
        <end position="827"/>
    </location>
</feature>
<dbReference type="PROSITE" id="PS51543">
    <property type="entry name" value="FYRC"/>
    <property type="match status" value="1"/>
</dbReference>
<evidence type="ECO:0000259" key="19">
    <source>
        <dbReference type="PROSITE" id="PS50868"/>
    </source>
</evidence>
<dbReference type="InterPro" id="IPR003888">
    <property type="entry name" value="FYrich_N"/>
</dbReference>
<keyword evidence="6" id="KW-0479">Metal-binding</keyword>
<dbReference type="PANTHER" id="PTHR45888">
    <property type="entry name" value="HL01030P-RELATED"/>
    <property type="match status" value="1"/>
</dbReference>
<dbReference type="InterPro" id="IPR034732">
    <property type="entry name" value="EPHD"/>
</dbReference>
<dbReference type="GO" id="GO:0140945">
    <property type="term" value="F:histone H3K4 monomethyltransferase activity"/>
    <property type="evidence" value="ECO:0007669"/>
    <property type="project" value="UniProtKB-EC"/>
</dbReference>
<keyword evidence="21" id="KW-1185">Reference proteome</keyword>
<keyword evidence="11" id="KW-0805">Transcription regulation</keyword>
<proteinExistence type="predicted"/>
<keyword evidence="4" id="KW-0808">Transferase</keyword>
<dbReference type="PROSITE" id="PS50280">
    <property type="entry name" value="SET"/>
    <property type="match status" value="1"/>
</dbReference>
<evidence type="ECO:0000256" key="9">
    <source>
        <dbReference type="ARBA" id="ARBA00022833"/>
    </source>
</evidence>
<accession>A0A9J7KGT9</accession>
<dbReference type="FunFam" id="3.30.40.10:FF:000002">
    <property type="entry name" value="Histone-lysine N-methyltransferase"/>
    <property type="match status" value="1"/>
</dbReference>
<dbReference type="PANTHER" id="PTHR45888:SF6">
    <property type="entry name" value="HL01030P-RELATED"/>
    <property type="match status" value="1"/>
</dbReference>
<evidence type="ECO:0000313" key="21">
    <source>
        <dbReference type="Proteomes" id="UP000001554"/>
    </source>
</evidence>
<evidence type="ECO:0000256" key="16">
    <source>
        <dbReference type="ARBA" id="ARBA00049353"/>
    </source>
</evidence>
<dbReference type="EC" id="2.1.1.364" evidence="15"/>
<evidence type="ECO:0000256" key="1">
    <source>
        <dbReference type="ARBA" id="ARBA00004123"/>
    </source>
</evidence>
<protein>
    <recommendedName>
        <fullName evidence="15">[histone H3]-lysine(4) N-methyltransferase</fullName>
        <ecNumber evidence="15">2.1.1.364</ecNumber>
    </recommendedName>
</protein>
<keyword evidence="3" id="KW-0489">Methyltransferase</keyword>
<evidence type="ECO:0000256" key="11">
    <source>
        <dbReference type="ARBA" id="ARBA00023015"/>
    </source>
</evidence>
<reference evidence="21" key="1">
    <citation type="journal article" date="2020" name="Nat. Ecol. Evol.">
        <title>Deeply conserved synteny resolves early events in vertebrate evolution.</title>
        <authorList>
            <person name="Simakov O."/>
            <person name="Marletaz F."/>
            <person name="Yue J.X."/>
            <person name="O'Connell B."/>
            <person name="Jenkins J."/>
            <person name="Brandt A."/>
            <person name="Calef R."/>
            <person name="Tung C.H."/>
            <person name="Huang T.K."/>
            <person name="Schmutz J."/>
            <person name="Satoh N."/>
            <person name="Yu J.K."/>
            <person name="Putnam N.H."/>
            <person name="Green R.E."/>
            <person name="Rokhsar D.S."/>
        </authorList>
    </citation>
    <scope>NUCLEOTIDE SEQUENCE [LARGE SCALE GENOMIC DNA]</scope>
    <source>
        <strain evidence="21">S238N-H82</strain>
    </source>
</reference>
<dbReference type="GO" id="GO:0005654">
    <property type="term" value="C:nucleoplasm"/>
    <property type="evidence" value="ECO:0007669"/>
    <property type="project" value="UniProtKB-ARBA"/>
</dbReference>
<evidence type="ECO:0000256" key="13">
    <source>
        <dbReference type="ARBA" id="ARBA00023163"/>
    </source>
</evidence>
<keyword evidence="12" id="KW-0010">Activator</keyword>
<dbReference type="FunFam" id="3.30.160.360:FF:000001">
    <property type="entry name" value="Histone-lysine N-methyltransferase"/>
    <property type="match status" value="1"/>
</dbReference>
<keyword evidence="10" id="KW-0156">Chromatin regulator</keyword>
<dbReference type="Pfam" id="PF05964">
    <property type="entry name" value="FYRN"/>
    <property type="match status" value="1"/>
</dbReference>
<feature type="compositionally biased region" description="Basic and acidic residues" evidence="17">
    <location>
        <begin position="146"/>
        <end position="159"/>
    </location>
</feature>
<keyword evidence="2" id="KW-0597">Phosphoprotein</keyword>
<name>A0A9J7KGT9_BRAFL</name>
<dbReference type="SUPFAM" id="SSF82199">
    <property type="entry name" value="SET domain"/>
    <property type="match status" value="1"/>
</dbReference>
<dbReference type="PROSITE" id="PS51805">
    <property type="entry name" value="EPHD"/>
    <property type="match status" value="1"/>
</dbReference>
<evidence type="ECO:0000256" key="15">
    <source>
        <dbReference type="ARBA" id="ARBA00023620"/>
    </source>
</evidence>
<dbReference type="SMART" id="SM00508">
    <property type="entry name" value="PostSET"/>
    <property type="match status" value="1"/>
</dbReference>
<dbReference type="InterPro" id="IPR003616">
    <property type="entry name" value="Post-SET_dom"/>
</dbReference>
<evidence type="ECO:0000256" key="14">
    <source>
        <dbReference type="ARBA" id="ARBA00023242"/>
    </source>
</evidence>
<evidence type="ECO:0000313" key="22">
    <source>
        <dbReference type="RefSeq" id="XP_035658288.1"/>
    </source>
</evidence>
<dbReference type="SMART" id="SM00542">
    <property type="entry name" value="FYRC"/>
    <property type="match status" value="1"/>
</dbReference>
<evidence type="ECO:0000256" key="2">
    <source>
        <dbReference type="ARBA" id="ARBA00022553"/>
    </source>
</evidence>
<feature type="region of interest" description="Disordered" evidence="17">
    <location>
        <begin position="146"/>
        <end position="167"/>
    </location>
</feature>
<dbReference type="Pfam" id="PF05965">
    <property type="entry name" value="FYRC"/>
    <property type="match status" value="1"/>
</dbReference>
<feature type="compositionally biased region" description="Basic and acidic residues" evidence="17">
    <location>
        <begin position="187"/>
        <end position="211"/>
    </location>
</feature>
<dbReference type="CDD" id="cd19171">
    <property type="entry name" value="SET_KMT2C_2D"/>
    <property type="match status" value="1"/>
</dbReference>
<evidence type="ECO:0000256" key="3">
    <source>
        <dbReference type="ARBA" id="ARBA00022603"/>
    </source>
</evidence>
<comment type="subcellular location">
    <subcellularLocation>
        <location evidence="1">Nucleus</location>
    </subcellularLocation>
</comment>
<sequence>MPRATDAVQVTRTSESAFSVSNLERMRTLVGQAGGALPPQRPDGNMSVSLTLSATAAEDINGIVAAVADLVRVPVPTSYEISEGVDYPSSMAEHFRMQQQQRKGDGGVLPPQGVSLETLLQQGKPKFCRHCDVVVQGDGIRKASSDFPFLRDQEGRSDQDSSDSDSELTFCSSTCLMQFAISLQSRGRRETKEKAGSIVDHRSRDIVRPQHSEIPIHLSPTYVNNTSKPFSEGQGSEGKSERPRLKRRSDSNTSQTSQDLPPEPPKVLIKKWKGVRWRRWEVSILVPKSTYRPPSEKEIDELMSKLGTCLKPDDLPVDSRCCVLCGRAGDGDTEAAARLLNMDLDMWVHLNCALWSTEVYETLNGALINVEMAYKRGQTLACTACNKFGATITCHRYNCKRIYHLICAIKENCMFFKDKTVMCPVHAPNKHENELVSLSVFRRVYINRDDSKQIAKIMRNYGEKKYTLRVGSLIFHNVGQLLPHQLQAFHTRTAIYPIGFEVTRLYWSMRYANKRCRYVCRVEENQGRPQLVIRVIEQGHEDVVFKGSTPKLVWLNILEPIEKMRRGSDVLKLFPNFITGEDLFGLTEPAVLRIVESLPGTEMLQDYFFRYGRHPLIELPLAINPTGCARSEPKMRTYIRRPHTLTSSNTSRSSQTTLTGELLSPYHKQFAQSKSAQYRKLKQEWRNNVVLGRSRIQGLGLFAAKDIDKHVMVIEYIGVIIRNEVCNKREHIYEEQNRGVYMFRIDSDLVIDATLAGGPARYINHSCNPNCVAEVVNFEKEQKIIIISSRRLSKGEELTYDYKFDIEDDEQKIPCCCGAPNCRKWMN</sequence>
<dbReference type="Gene3D" id="2.170.270.10">
    <property type="entry name" value="SET domain"/>
    <property type="match status" value="1"/>
</dbReference>
<dbReference type="InterPro" id="IPR003889">
    <property type="entry name" value="FYrich_C"/>
</dbReference>
<dbReference type="InterPro" id="IPR013083">
    <property type="entry name" value="Znf_RING/FYVE/PHD"/>
</dbReference>
<dbReference type="PROSITE" id="PS50868">
    <property type="entry name" value="POST_SET"/>
    <property type="match status" value="1"/>
</dbReference>
<organism evidence="21 22">
    <name type="scientific">Branchiostoma floridae</name>
    <name type="common">Florida lancelet</name>
    <name type="synonym">Amphioxus</name>
    <dbReference type="NCBI Taxonomy" id="7739"/>
    <lineage>
        <taxon>Eukaryota</taxon>
        <taxon>Metazoa</taxon>
        <taxon>Chordata</taxon>
        <taxon>Cephalochordata</taxon>
        <taxon>Leptocardii</taxon>
        <taxon>Amphioxiformes</taxon>
        <taxon>Branchiostomatidae</taxon>
        <taxon>Branchiostoma</taxon>
    </lineage>
</organism>
<dbReference type="Pfam" id="PF00856">
    <property type="entry name" value="SET"/>
    <property type="match status" value="1"/>
</dbReference>
<evidence type="ECO:0000256" key="12">
    <source>
        <dbReference type="ARBA" id="ARBA00023159"/>
    </source>
</evidence>
<evidence type="ECO:0000256" key="7">
    <source>
        <dbReference type="ARBA" id="ARBA00022737"/>
    </source>
</evidence>
<dbReference type="AlphaFoldDB" id="A0A9J7KGT9"/>
<dbReference type="Pfam" id="PF13771">
    <property type="entry name" value="zf-HC5HC2H"/>
    <property type="match status" value="1"/>
</dbReference>
<evidence type="ECO:0000256" key="10">
    <source>
        <dbReference type="ARBA" id="ARBA00022853"/>
    </source>
</evidence>
<evidence type="ECO:0000256" key="17">
    <source>
        <dbReference type="SAM" id="MobiDB-lite"/>
    </source>
</evidence>
<dbReference type="GO" id="GO:0008270">
    <property type="term" value="F:zinc ion binding"/>
    <property type="evidence" value="ECO:0007669"/>
    <property type="project" value="UniProtKB-KW"/>
</dbReference>
<keyword evidence="9" id="KW-0862">Zinc</keyword>
<dbReference type="PROSITE" id="PS51542">
    <property type="entry name" value="FYRN"/>
    <property type="match status" value="1"/>
</dbReference>